<keyword evidence="2" id="KW-1185">Reference proteome</keyword>
<comment type="caution">
    <text evidence="1">The sequence shown here is derived from an EMBL/GenBank/DDBJ whole genome shotgun (WGS) entry which is preliminary data.</text>
</comment>
<evidence type="ECO:0000313" key="1">
    <source>
        <dbReference type="EMBL" id="KAJ3844842.1"/>
    </source>
</evidence>
<accession>A0AA38UK86</accession>
<protein>
    <submittedName>
        <fullName evidence="1">Uncharacterized protein</fullName>
    </submittedName>
</protein>
<organism evidence="1 2">
    <name type="scientific">Lentinula raphanica</name>
    <dbReference type="NCBI Taxonomy" id="153919"/>
    <lineage>
        <taxon>Eukaryota</taxon>
        <taxon>Fungi</taxon>
        <taxon>Dikarya</taxon>
        <taxon>Basidiomycota</taxon>
        <taxon>Agaricomycotina</taxon>
        <taxon>Agaricomycetes</taxon>
        <taxon>Agaricomycetidae</taxon>
        <taxon>Agaricales</taxon>
        <taxon>Marasmiineae</taxon>
        <taxon>Omphalotaceae</taxon>
        <taxon>Lentinula</taxon>
    </lineage>
</organism>
<reference evidence="1" key="1">
    <citation type="submission" date="2022-08" db="EMBL/GenBank/DDBJ databases">
        <authorList>
            <consortium name="DOE Joint Genome Institute"/>
            <person name="Min B."/>
            <person name="Riley R."/>
            <person name="Sierra-Patev S."/>
            <person name="Naranjo-Ortiz M."/>
            <person name="Looney B."/>
            <person name="Konkel Z."/>
            <person name="Slot J.C."/>
            <person name="Sakamoto Y."/>
            <person name="Steenwyk J.L."/>
            <person name="Rokas A."/>
            <person name="Carro J."/>
            <person name="Camarero S."/>
            <person name="Ferreira P."/>
            <person name="Molpeceres G."/>
            <person name="Ruiz-Duenas F.J."/>
            <person name="Serrano A."/>
            <person name="Henrissat B."/>
            <person name="Drula E."/>
            <person name="Hughes K.W."/>
            <person name="Mata J.L."/>
            <person name="Ishikawa N.K."/>
            <person name="Vargas-Isla R."/>
            <person name="Ushijima S."/>
            <person name="Smith C.A."/>
            <person name="Ahrendt S."/>
            <person name="Andreopoulos W."/>
            <person name="He G."/>
            <person name="Labutti K."/>
            <person name="Lipzen A."/>
            <person name="Ng V."/>
            <person name="Sandor L."/>
            <person name="Barry K."/>
            <person name="Martinez A.T."/>
            <person name="Xiao Y."/>
            <person name="Gibbons J.G."/>
            <person name="Terashima K."/>
            <person name="Hibbett D.S."/>
            <person name="Grigoriev I.V."/>
        </authorList>
    </citation>
    <scope>NUCLEOTIDE SEQUENCE</scope>
    <source>
        <strain evidence="1">TFB9207</strain>
    </source>
</reference>
<sequence length="299" mass="33646">MTTRSISIIDSQAMKFYIITGLLVVLISAICTTTAAVPLGNYGIGVSTKQRWAYDGCAPGANGNAVPKVGDACELFGARPGICRKKLTNILPNQPSLECVQAGCRSSQYQQFEIGCWLFRVSAEQYYQKHDGGLTYMRKGMSTQRTARQPGDGGAAMISRVNLALQSWSRRLPLDVAVRVGARKTSEKVQRGVGFYFREDDCRQERDLDSNQSLWQRSAIENERKDLSSHISHEWVTDLVFRRREQTVGVRTGDRRRWEQNERKVENVGRVFSKAQKTSNPMNNKTWIELPLTMSGRDG</sequence>
<name>A0AA38UK86_9AGAR</name>
<dbReference type="AlphaFoldDB" id="A0AA38UK86"/>
<proteinExistence type="predicted"/>
<gene>
    <name evidence="1" type="ORF">F5878DRAFT_636994</name>
</gene>
<dbReference type="EMBL" id="MU805945">
    <property type="protein sequence ID" value="KAJ3844842.1"/>
    <property type="molecule type" value="Genomic_DNA"/>
</dbReference>
<evidence type="ECO:0000313" key="2">
    <source>
        <dbReference type="Proteomes" id="UP001163846"/>
    </source>
</evidence>
<dbReference type="Proteomes" id="UP001163846">
    <property type="component" value="Unassembled WGS sequence"/>
</dbReference>